<dbReference type="InterPro" id="IPR052345">
    <property type="entry name" value="Rad_response_metalloprotease"/>
</dbReference>
<comment type="similarity">
    <text evidence="1">Belongs to the short-chain fatty acyl-CoA assimilation regulator (ScfR) family.</text>
</comment>
<dbReference type="InterPro" id="IPR001387">
    <property type="entry name" value="Cro/C1-type_HTH"/>
</dbReference>
<dbReference type="SUPFAM" id="SSF47413">
    <property type="entry name" value="lambda repressor-like DNA-binding domains"/>
    <property type="match status" value="1"/>
</dbReference>
<dbReference type="KEGG" id="pur:AOC03_07475"/>
<dbReference type="EMBL" id="CP012678">
    <property type="protein sequence ID" value="ALF59901.1"/>
    <property type="molecule type" value="Genomic_DNA"/>
</dbReference>
<keyword evidence="4" id="KW-1185">Reference proteome</keyword>
<dbReference type="AlphaFoldDB" id="A0A0M4U740"/>
<dbReference type="SMART" id="SM00530">
    <property type="entry name" value="HTH_XRE"/>
    <property type="match status" value="1"/>
</dbReference>
<name>A0A0M4U740_9GAMM</name>
<evidence type="ECO:0000313" key="3">
    <source>
        <dbReference type="EMBL" id="ALF59901.1"/>
    </source>
</evidence>
<gene>
    <name evidence="3" type="ORF">AOC03_07475</name>
</gene>
<dbReference type="Gene3D" id="1.10.260.40">
    <property type="entry name" value="lambda repressor-like DNA-binding domains"/>
    <property type="match status" value="1"/>
</dbReference>
<proteinExistence type="inferred from homology"/>
<evidence type="ECO:0000256" key="1">
    <source>
        <dbReference type="ARBA" id="ARBA00007227"/>
    </source>
</evidence>
<sequence length="359" mass="41567">MKSNFEFNKHRLKIAKDLKGKTNKDLANILSCTEVTISNYLNEKKSSIPDFEKVVALSESLNLPFSFFNSTFKTQVIDEQIFFRSYSRIKAQHRNSARAYSEFAIQTLEYFDKRISNLPTFQGFDIDTLVNEPEKSALTLRGDWQLGILPIKNIIALLESHGIAVFRLPIEVKEVDAFSFYHDGRPIVFLNTAKSAERMRFDAAHELGHLVLHSDDKNVLENMKDKEHEADRFASSFLMPKEAFIAMAPNNLNLANLISYKKYWKVSLAAMNYNLHTNGLLTDWLYRSNCIEFSKQGYNKSEPEPIEREKPILLNKIVKVLLEKEGRNFYENIDFGYQILDDITFKLISENTKPKLRLL</sequence>
<dbReference type="Pfam" id="PF06114">
    <property type="entry name" value="Peptidase_M78"/>
    <property type="match status" value="1"/>
</dbReference>
<evidence type="ECO:0000313" key="4">
    <source>
        <dbReference type="Proteomes" id="UP000059847"/>
    </source>
</evidence>
<feature type="domain" description="HTH cro/C1-type" evidence="2">
    <location>
        <begin position="12"/>
        <end position="68"/>
    </location>
</feature>
<dbReference type="InterPro" id="IPR010359">
    <property type="entry name" value="IrrE_HExxH"/>
</dbReference>
<dbReference type="CDD" id="cd00093">
    <property type="entry name" value="HTH_XRE"/>
    <property type="match status" value="1"/>
</dbReference>
<dbReference type="PANTHER" id="PTHR43236">
    <property type="entry name" value="ANTITOXIN HIGA1"/>
    <property type="match status" value="1"/>
</dbReference>
<dbReference type="Gene3D" id="1.10.10.2910">
    <property type="match status" value="1"/>
</dbReference>
<accession>A0A0M4U740</accession>
<dbReference type="PROSITE" id="PS50943">
    <property type="entry name" value="HTH_CROC1"/>
    <property type="match status" value="1"/>
</dbReference>
<protein>
    <recommendedName>
        <fullName evidence="2">HTH cro/C1-type domain-containing protein</fullName>
    </recommendedName>
</protein>
<dbReference type="GO" id="GO:0003677">
    <property type="term" value="F:DNA binding"/>
    <property type="evidence" value="ECO:0007669"/>
    <property type="project" value="InterPro"/>
</dbReference>
<dbReference type="STRING" id="45610.AOC03_07475"/>
<dbReference type="PANTHER" id="PTHR43236:SF1">
    <property type="entry name" value="BLL7220 PROTEIN"/>
    <property type="match status" value="1"/>
</dbReference>
<reference evidence="3 4" key="1">
    <citation type="submission" date="2015-09" db="EMBL/GenBank/DDBJ databases">
        <title>Complete genome of Psychrobacter urativorans R10.10B.</title>
        <authorList>
            <person name="See-Too W.S."/>
            <person name="Chan K.G."/>
        </authorList>
    </citation>
    <scope>NUCLEOTIDE SEQUENCE [LARGE SCALE GENOMIC DNA]</scope>
    <source>
        <strain evidence="3 4">R10.10B</strain>
    </source>
</reference>
<organism evidence="3 4">
    <name type="scientific">Psychrobacter urativorans</name>
    <dbReference type="NCBI Taxonomy" id="45610"/>
    <lineage>
        <taxon>Bacteria</taxon>
        <taxon>Pseudomonadati</taxon>
        <taxon>Pseudomonadota</taxon>
        <taxon>Gammaproteobacteria</taxon>
        <taxon>Moraxellales</taxon>
        <taxon>Moraxellaceae</taxon>
        <taxon>Psychrobacter</taxon>
    </lineage>
</organism>
<dbReference type="RefSeq" id="WP_062534720.1">
    <property type="nucleotide sequence ID" value="NZ_CP012678.1"/>
</dbReference>
<evidence type="ECO:0000259" key="2">
    <source>
        <dbReference type="PROSITE" id="PS50943"/>
    </source>
</evidence>
<dbReference type="InterPro" id="IPR010982">
    <property type="entry name" value="Lambda_DNA-bd_dom_sf"/>
</dbReference>
<dbReference type="Proteomes" id="UP000059847">
    <property type="component" value="Chromosome"/>
</dbReference>